<gene>
    <name evidence="1" type="ORF">EPI10_024092</name>
</gene>
<reference evidence="1" key="1">
    <citation type="submission" date="2019-08" db="EMBL/GenBank/DDBJ databases">
        <authorList>
            <person name="Liu F."/>
        </authorList>
    </citation>
    <scope>NUCLEOTIDE SEQUENCE [LARGE SCALE GENOMIC DNA]</scope>
    <source>
        <strain evidence="1">PA1801</strain>
        <tissue evidence="1">Leaf</tissue>
    </source>
</reference>
<protein>
    <submittedName>
        <fullName evidence="1">Uncharacterized protein</fullName>
    </submittedName>
</protein>
<dbReference type="Proteomes" id="UP000325315">
    <property type="component" value="Unassembled WGS sequence"/>
</dbReference>
<evidence type="ECO:0000313" key="2">
    <source>
        <dbReference type="Proteomes" id="UP000325315"/>
    </source>
</evidence>
<proteinExistence type="predicted"/>
<name>A0A5B6VXM3_9ROSI</name>
<dbReference type="EMBL" id="SMMG02000005">
    <property type="protein sequence ID" value="KAA3473734.1"/>
    <property type="molecule type" value="Genomic_DNA"/>
</dbReference>
<sequence>MLVKEYILEEIEGKILSLEPLSVFAPVKSPDRGLLSNSPFKFPSMTFEMPYLAHKYLFRVELK</sequence>
<dbReference type="AlphaFoldDB" id="A0A5B6VXM3"/>
<comment type="caution">
    <text evidence="1">The sequence shown here is derived from an EMBL/GenBank/DDBJ whole genome shotgun (WGS) entry which is preliminary data.</text>
</comment>
<organism evidence="1 2">
    <name type="scientific">Gossypium australe</name>
    <dbReference type="NCBI Taxonomy" id="47621"/>
    <lineage>
        <taxon>Eukaryota</taxon>
        <taxon>Viridiplantae</taxon>
        <taxon>Streptophyta</taxon>
        <taxon>Embryophyta</taxon>
        <taxon>Tracheophyta</taxon>
        <taxon>Spermatophyta</taxon>
        <taxon>Magnoliopsida</taxon>
        <taxon>eudicotyledons</taxon>
        <taxon>Gunneridae</taxon>
        <taxon>Pentapetalae</taxon>
        <taxon>rosids</taxon>
        <taxon>malvids</taxon>
        <taxon>Malvales</taxon>
        <taxon>Malvaceae</taxon>
        <taxon>Malvoideae</taxon>
        <taxon>Gossypium</taxon>
    </lineage>
</organism>
<keyword evidence="2" id="KW-1185">Reference proteome</keyword>
<accession>A0A5B6VXM3</accession>
<evidence type="ECO:0000313" key="1">
    <source>
        <dbReference type="EMBL" id="KAA3473734.1"/>
    </source>
</evidence>